<organism evidence="9 10">
    <name type="scientific">Edaphobacter aggregans</name>
    <dbReference type="NCBI Taxonomy" id="570835"/>
    <lineage>
        <taxon>Bacteria</taxon>
        <taxon>Pseudomonadati</taxon>
        <taxon>Acidobacteriota</taxon>
        <taxon>Terriglobia</taxon>
        <taxon>Terriglobales</taxon>
        <taxon>Acidobacteriaceae</taxon>
        <taxon>Edaphobacter</taxon>
    </lineage>
</organism>
<dbReference type="AlphaFoldDB" id="A0A428MEL9"/>
<comment type="catalytic activity">
    <reaction evidence="1">
        <text>Hydrolysis of terminal non-reducing alpha-L-arabinofuranoside residues in alpha-L-arabinosides.</text>
        <dbReference type="EC" id="3.2.1.55"/>
    </reaction>
</comment>
<dbReference type="PANTHER" id="PTHR43576:SF2">
    <property type="entry name" value="INTRACELLULAR EXO-ALPHA-L-ARABINOFURANOSIDASE 2"/>
    <property type="match status" value="1"/>
</dbReference>
<gene>
    <name evidence="9" type="ORF">EDE15_0831</name>
</gene>
<evidence type="ECO:0000256" key="5">
    <source>
        <dbReference type="ARBA" id="ARBA00022801"/>
    </source>
</evidence>
<dbReference type="EMBL" id="RSDW01000001">
    <property type="protein sequence ID" value="RSL15345.1"/>
    <property type="molecule type" value="Genomic_DNA"/>
</dbReference>
<dbReference type="GO" id="GO:0046373">
    <property type="term" value="P:L-arabinose metabolic process"/>
    <property type="evidence" value="ECO:0007669"/>
    <property type="project" value="InterPro"/>
</dbReference>
<keyword evidence="10" id="KW-1185">Reference proteome</keyword>
<reference evidence="9 10" key="1">
    <citation type="submission" date="2018-12" db="EMBL/GenBank/DDBJ databases">
        <title>Sequencing of bacterial isolates from soil warming experiment in Harvard Forest, Massachusetts, USA.</title>
        <authorList>
            <person name="Deangelis K."/>
        </authorList>
    </citation>
    <scope>NUCLEOTIDE SEQUENCE [LARGE SCALE GENOMIC DNA]</scope>
    <source>
        <strain evidence="9 10">EB153</strain>
    </source>
</reference>
<dbReference type="OrthoDB" id="9758333at2"/>
<evidence type="ECO:0000256" key="3">
    <source>
        <dbReference type="ARBA" id="ARBA00011165"/>
    </source>
</evidence>
<dbReference type="InterPro" id="IPR010720">
    <property type="entry name" value="Alpha-L-AF_C"/>
</dbReference>
<evidence type="ECO:0000313" key="10">
    <source>
        <dbReference type="Proteomes" id="UP000269669"/>
    </source>
</evidence>
<evidence type="ECO:0000256" key="2">
    <source>
        <dbReference type="ARBA" id="ARBA00007186"/>
    </source>
</evidence>
<evidence type="ECO:0000256" key="7">
    <source>
        <dbReference type="ARBA" id="ARBA00023295"/>
    </source>
</evidence>
<evidence type="ECO:0000256" key="1">
    <source>
        <dbReference type="ARBA" id="ARBA00001462"/>
    </source>
</evidence>
<comment type="subunit">
    <text evidence="3">Homohexamer; trimer of dimers.</text>
</comment>
<dbReference type="SUPFAM" id="SSF51445">
    <property type="entry name" value="(Trans)glycosidases"/>
    <property type="match status" value="1"/>
</dbReference>
<dbReference type="Pfam" id="PF22848">
    <property type="entry name" value="ASD1_dom"/>
    <property type="match status" value="1"/>
</dbReference>
<feature type="domain" description="Alpha-L-arabinofuranosidase C-terminal" evidence="8">
    <location>
        <begin position="329"/>
        <end position="522"/>
    </location>
</feature>
<dbReference type="Proteomes" id="UP000269669">
    <property type="component" value="Unassembled WGS sequence"/>
</dbReference>
<dbReference type="SMART" id="SM00813">
    <property type="entry name" value="Alpha-L-AF_C"/>
    <property type="match status" value="1"/>
</dbReference>
<keyword evidence="6" id="KW-0119">Carbohydrate metabolism</keyword>
<accession>A0A428MEL9</accession>
<dbReference type="GO" id="GO:0000272">
    <property type="term" value="P:polysaccharide catabolic process"/>
    <property type="evidence" value="ECO:0007669"/>
    <property type="project" value="TreeGrafter"/>
</dbReference>
<dbReference type="Gene3D" id="3.20.20.80">
    <property type="entry name" value="Glycosidases"/>
    <property type="match status" value="1"/>
</dbReference>
<dbReference type="InterPro" id="IPR013780">
    <property type="entry name" value="Glyco_hydro_b"/>
</dbReference>
<evidence type="ECO:0000256" key="4">
    <source>
        <dbReference type="ARBA" id="ARBA00012670"/>
    </source>
</evidence>
<comment type="similarity">
    <text evidence="2">Belongs to the glycosyl hydrolase 51 family.</text>
</comment>
<dbReference type="InterPro" id="IPR017853">
    <property type="entry name" value="GH"/>
</dbReference>
<dbReference type="GO" id="GO:0046556">
    <property type="term" value="F:alpha-L-arabinofuranosidase activity"/>
    <property type="evidence" value="ECO:0007669"/>
    <property type="project" value="UniProtKB-EC"/>
</dbReference>
<dbReference type="InterPro" id="IPR006311">
    <property type="entry name" value="TAT_signal"/>
</dbReference>
<dbReference type="Gene3D" id="2.60.40.1180">
    <property type="entry name" value="Golgi alpha-mannosidase II"/>
    <property type="match status" value="1"/>
</dbReference>
<evidence type="ECO:0000259" key="8">
    <source>
        <dbReference type="SMART" id="SM00813"/>
    </source>
</evidence>
<protein>
    <recommendedName>
        <fullName evidence="4">non-reducing end alpha-L-arabinofuranosidase</fullName>
        <ecNumber evidence="4">3.2.1.55</ecNumber>
    </recommendedName>
</protein>
<keyword evidence="7" id="KW-0326">Glycosidase</keyword>
<evidence type="ECO:0000256" key="6">
    <source>
        <dbReference type="ARBA" id="ARBA00023277"/>
    </source>
</evidence>
<dbReference type="EC" id="3.2.1.55" evidence="4"/>
<dbReference type="InterPro" id="IPR055235">
    <property type="entry name" value="ASD1_cat"/>
</dbReference>
<keyword evidence="5" id="KW-0378">Hydrolase</keyword>
<evidence type="ECO:0000313" key="9">
    <source>
        <dbReference type="EMBL" id="RSL15345.1"/>
    </source>
</evidence>
<dbReference type="SUPFAM" id="SSF51011">
    <property type="entry name" value="Glycosyl hydrolase domain"/>
    <property type="match status" value="1"/>
</dbReference>
<dbReference type="PROSITE" id="PS51318">
    <property type="entry name" value="TAT"/>
    <property type="match status" value="1"/>
</dbReference>
<dbReference type="Pfam" id="PF06964">
    <property type="entry name" value="Alpha-L-AF_C"/>
    <property type="match status" value="1"/>
</dbReference>
<dbReference type="RefSeq" id="WP_125484097.1">
    <property type="nucleotide sequence ID" value="NZ_RSDW01000001.1"/>
</dbReference>
<name>A0A428MEL9_9BACT</name>
<sequence length="531" mass="59272">MDRRDFLRASAFASVGLMTGASSAPAEIEITPQDTGPEINPHIYGQFIEHLGGVIYDGIWVGRNSKIPNIDGIRKQFVDDLKRIAVPNFRWPGGCFADGYHWRDGIGDPSRRPRTYNYWQASMPQGLDDTEPNHFGIHEFMNLCRLSGAEPYLAANMGSGSPQEFHDWVSYTNAPVGTVSLANERAMNGSKEPFGVRFWGVGNESWGCGGDMTPQEYASLYRRFVTQFPAFPPKPFLIAVGPRGHSKDLDLGWTNGFFEAMQGHRTRVDGLSIHYYTDFRNSPEKVSTFDARGWYDVIREGLRTETVIEQHWAAMGKFDPDRHTKLIVDEWGVWYRPGEEITPAYILSQPLTLRDALHTAVTFDVFNRHADKIAMANVAQTINCIHSLFLAQGDRFARTPVYYVFEMYRNHMQSKLAAMNIRADELKVPSRSGSATIPGLSGSASVREKTLTVTLTNPSLDAPVAAQIRLTSGSITEGKGTILTHTEMTAGNTLDRPNEIKLSALPVVVRNNRVEISIPQRAIVAMELKIT</sequence>
<dbReference type="PANTHER" id="PTHR43576">
    <property type="entry name" value="ALPHA-L-ARABINOFURANOSIDASE C-RELATED"/>
    <property type="match status" value="1"/>
</dbReference>
<comment type="caution">
    <text evidence="9">The sequence shown here is derived from an EMBL/GenBank/DDBJ whole genome shotgun (WGS) entry which is preliminary data.</text>
</comment>
<proteinExistence type="inferred from homology"/>